<dbReference type="RefSeq" id="XP_026683122.1">
    <property type="nucleotide sequence ID" value="XM_026827321.1"/>
</dbReference>
<keyword evidence="2" id="KW-0479">Metal-binding</keyword>
<dbReference type="GO" id="GO:0003727">
    <property type="term" value="F:single-stranded RNA binding"/>
    <property type="evidence" value="ECO:0007669"/>
    <property type="project" value="TreeGrafter"/>
</dbReference>
<evidence type="ECO:0000256" key="3">
    <source>
        <dbReference type="ARBA" id="ARBA00022801"/>
    </source>
</evidence>
<dbReference type="InterPro" id="IPR041516">
    <property type="entry name" value="LACTB2_WH"/>
</dbReference>
<evidence type="ECO:0000256" key="5">
    <source>
        <dbReference type="ARBA" id="ARBA00069358"/>
    </source>
</evidence>
<proteinExistence type="inferred from homology"/>
<dbReference type="KEGG" id="dci:103514183"/>
<comment type="similarity">
    <text evidence="1">Belongs to the metallo-beta-lactamase superfamily. Glyoxalase II family.</text>
</comment>
<dbReference type="AlphaFoldDB" id="A0A3Q0J3Q7"/>
<dbReference type="GO" id="GO:0005759">
    <property type="term" value="C:mitochondrial matrix"/>
    <property type="evidence" value="ECO:0007669"/>
    <property type="project" value="TreeGrafter"/>
</dbReference>
<dbReference type="FunFam" id="3.60.15.10:FF:000017">
    <property type="entry name" value="Lactamase beta 2"/>
    <property type="match status" value="1"/>
</dbReference>
<dbReference type="Gene3D" id="1.10.10.10">
    <property type="entry name" value="Winged helix-like DNA-binding domain superfamily/Winged helix DNA-binding domain"/>
    <property type="match status" value="1"/>
</dbReference>
<dbReference type="PANTHER" id="PTHR23131">
    <property type="entry name" value="ENDORIBONUCLEASE LACTB2"/>
    <property type="match status" value="1"/>
</dbReference>
<dbReference type="Proteomes" id="UP000079169">
    <property type="component" value="Unplaced"/>
</dbReference>
<feature type="domain" description="Metallo-beta-lactamase" evidence="6">
    <location>
        <begin position="30"/>
        <end position="201"/>
    </location>
</feature>
<evidence type="ECO:0000256" key="4">
    <source>
        <dbReference type="ARBA" id="ARBA00022833"/>
    </source>
</evidence>
<keyword evidence="4" id="KW-0862">Zinc</keyword>
<dbReference type="PaxDb" id="121845-A0A3Q0J3Q7"/>
<dbReference type="SUPFAM" id="SSF56281">
    <property type="entry name" value="Metallo-hydrolase/oxidoreductase"/>
    <property type="match status" value="1"/>
</dbReference>
<dbReference type="GO" id="GO:0031123">
    <property type="term" value="P:RNA 3'-end processing"/>
    <property type="evidence" value="ECO:0007669"/>
    <property type="project" value="UniProtKB-ARBA"/>
</dbReference>
<dbReference type="PANTHER" id="PTHR23131:SF0">
    <property type="entry name" value="ENDORIBONUCLEASE LACTB2"/>
    <property type="match status" value="1"/>
</dbReference>
<dbReference type="GO" id="GO:0016787">
    <property type="term" value="F:hydrolase activity"/>
    <property type="evidence" value="ECO:0007669"/>
    <property type="project" value="UniProtKB-KW"/>
</dbReference>
<evidence type="ECO:0000256" key="2">
    <source>
        <dbReference type="ARBA" id="ARBA00022723"/>
    </source>
</evidence>
<organism evidence="7 8">
    <name type="scientific">Diaphorina citri</name>
    <name type="common">Asian citrus psyllid</name>
    <dbReference type="NCBI Taxonomy" id="121845"/>
    <lineage>
        <taxon>Eukaryota</taxon>
        <taxon>Metazoa</taxon>
        <taxon>Ecdysozoa</taxon>
        <taxon>Arthropoda</taxon>
        <taxon>Hexapoda</taxon>
        <taxon>Insecta</taxon>
        <taxon>Pterygota</taxon>
        <taxon>Neoptera</taxon>
        <taxon>Paraneoptera</taxon>
        <taxon>Hemiptera</taxon>
        <taxon>Sternorrhyncha</taxon>
        <taxon>Psylloidea</taxon>
        <taxon>Psyllidae</taxon>
        <taxon>Diaphorininae</taxon>
        <taxon>Diaphorina</taxon>
    </lineage>
</organism>
<dbReference type="InterPro" id="IPR036388">
    <property type="entry name" value="WH-like_DNA-bd_sf"/>
</dbReference>
<dbReference type="Pfam" id="PF00753">
    <property type="entry name" value="Lactamase_B"/>
    <property type="match status" value="1"/>
</dbReference>
<evidence type="ECO:0000256" key="1">
    <source>
        <dbReference type="ARBA" id="ARBA00006759"/>
    </source>
</evidence>
<evidence type="ECO:0000313" key="8">
    <source>
        <dbReference type="RefSeq" id="XP_026683122.1"/>
    </source>
</evidence>
<accession>A0A3Q0J3Q7</accession>
<name>A0A3Q0J3Q7_DIACI</name>
<dbReference type="SMART" id="SM00849">
    <property type="entry name" value="Lactamase_B"/>
    <property type="match status" value="1"/>
</dbReference>
<reference evidence="8" key="1">
    <citation type="submission" date="2025-08" db="UniProtKB">
        <authorList>
            <consortium name="RefSeq"/>
        </authorList>
    </citation>
    <scope>IDENTIFICATION</scope>
</reference>
<keyword evidence="7" id="KW-1185">Reference proteome</keyword>
<dbReference type="GO" id="GO:0004521">
    <property type="term" value="F:RNA endonuclease activity"/>
    <property type="evidence" value="ECO:0007669"/>
    <property type="project" value="TreeGrafter"/>
</dbReference>
<dbReference type="InterPro" id="IPR050662">
    <property type="entry name" value="Sec-metab_biosynth-thioest"/>
</dbReference>
<evidence type="ECO:0000313" key="7">
    <source>
        <dbReference type="Proteomes" id="UP000079169"/>
    </source>
</evidence>
<sequence>MSAKIPNVSQLSSRVIRVLGMNPGPMTLQGTNTYILGTGSRRLLLDTGEPDHMEYIENLKQVLNKESISLEHIVLSHWHNDHVGGLKDIFEHINPDSATIWKFKGTEKDEAQATDFVPENKTVQTLTDGQLLKVEGATLRVIHTPGHTTDHIVLKLEEENVVFSGDTILGEGTTVFSDLISYIESLRRIRSLKPDIIYPAHGPVVEEPIKTIDYYIKHREEREQSILKILEQFKGEPKSVEDIVRQMYSDNMKYVFQAAVYVTRKHLDKLLTEGKAIRDEDKNWSIKSVSKL</sequence>
<evidence type="ECO:0000259" key="6">
    <source>
        <dbReference type="SMART" id="SM00849"/>
    </source>
</evidence>
<gene>
    <name evidence="8" type="primary">LOC103514183</name>
</gene>
<dbReference type="CDD" id="cd07722">
    <property type="entry name" value="LACTB2-like_MBL-fold"/>
    <property type="match status" value="1"/>
</dbReference>
<dbReference type="Gene3D" id="3.60.15.10">
    <property type="entry name" value="Ribonuclease Z/Hydroxyacylglutathione hydrolase-like"/>
    <property type="match status" value="1"/>
</dbReference>
<protein>
    <recommendedName>
        <fullName evidence="5">Beta-lactamase-like protein 2 homolog</fullName>
    </recommendedName>
</protein>
<dbReference type="InterPro" id="IPR001279">
    <property type="entry name" value="Metallo-B-lactamas"/>
</dbReference>
<dbReference type="InterPro" id="IPR036866">
    <property type="entry name" value="RibonucZ/Hydroxyglut_hydro"/>
</dbReference>
<dbReference type="GO" id="GO:0046872">
    <property type="term" value="F:metal ion binding"/>
    <property type="evidence" value="ECO:0007669"/>
    <property type="project" value="UniProtKB-KW"/>
</dbReference>
<dbReference type="STRING" id="121845.A0A3Q0J3Q7"/>
<keyword evidence="3" id="KW-0378">Hydrolase</keyword>
<dbReference type="GeneID" id="103514183"/>
<dbReference type="InterPro" id="IPR047921">
    <property type="entry name" value="LACTB2-like_MBL-fold"/>
</dbReference>
<dbReference type="Pfam" id="PF17778">
    <property type="entry name" value="WHD_BLACT"/>
    <property type="match status" value="1"/>
</dbReference>